<reference evidence="1" key="1">
    <citation type="submission" date="2021-05" db="EMBL/GenBank/DDBJ databases">
        <authorList>
            <person name="Alioto T."/>
            <person name="Alioto T."/>
            <person name="Gomez Garrido J."/>
        </authorList>
    </citation>
    <scope>NUCLEOTIDE SEQUENCE</scope>
</reference>
<dbReference type="EMBL" id="HBUF01017931">
    <property type="protein sequence ID" value="CAG6610319.1"/>
    <property type="molecule type" value="Transcribed_RNA"/>
</dbReference>
<dbReference type="AlphaFoldDB" id="A0A8D8LGK7"/>
<organism evidence="1">
    <name type="scientific">Cacopsylla melanoneura</name>
    <dbReference type="NCBI Taxonomy" id="428564"/>
    <lineage>
        <taxon>Eukaryota</taxon>
        <taxon>Metazoa</taxon>
        <taxon>Ecdysozoa</taxon>
        <taxon>Arthropoda</taxon>
        <taxon>Hexapoda</taxon>
        <taxon>Insecta</taxon>
        <taxon>Pterygota</taxon>
        <taxon>Neoptera</taxon>
        <taxon>Paraneoptera</taxon>
        <taxon>Hemiptera</taxon>
        <taxon>Sternorrhyncha</taxon>
        <taxon>Psylloidea</taxon>
        <taxon>Psyllidae</taxon>
        <taxon>Psyllinae</taxon>
        <taxon>Cacopsylla</taxon>
    </lineage>
</organism>
<evidence type="ECO:0000313" key="1">
    <source>
        <dbReference type="EMBL" id="CAG6610319.1"/>
    </source>
</evidence>
<sequence>MPLTIISSSCTFTSVQIIWYLPFPFSLWASSVYPPLIFSFKTLKCDLPFNVAILYEEYEAYNIGIIALSNLFNPIEWVRFRASGHGHGFHASFQSVYDEDRRTVCDKTGKMMAYFIPSSHNWLFSS</sequence>
<name>A0A8D8LGK7_9HEMI</name>
<accession>A0A8D8LGK7</accession>
<proteinExistence type="predicted"/>
<dbReference type="EMBL" id="HBUF01017932">
    <property type="protein sequence ID" value="CAG6610320.1"/>
    <property type="molecule type" value="Transcribed_RNA"/>
</dbReference>
<protein>
    <submittedName>
        <fullName evidence="1">Uncharacterized protein</fullName>
    </submittedName>
</protein>